<dbReference type="CDD" id="cd00082">
    <property type="entry name" value="HisKA"/>
    <property type="match status" value="1"/>
</dbReference>
<dbReference type="InterPro" id="IPR035965">
    <property type="entry name" value="PAS-like_dom_sf"/>
</dbReference>
<evidence type="ECO:0000256" key="11">
    <source>
        <dbReference type="ARBA" id="ARBA00023012"/>
    </source>
</evidence>
<dbReference type="SUPFAM" id="SSF55874">
    <property type="entry name" value="ATPase domain of HSP90 chaperone/DNA topoisomerase II/histidine kinase"/>
    <property type="match status" value="1"/>
</dbReference>
<dbReference type="InterPro" id="IPR003594">
    <property type="entry name" value="HATPase_dom"/>
</dbReference>
<comment type="function">
    <text evidence="12">Putative oxygen sensor; modulates the activity of FixJ, a transcriptional activator of nitrogen fixation fixK gene. FixL probably acts as a kinase that phosphorylates FixJ.</text>
</comment>
<dbReference type="SUPFAM" id="SSF52172">
    <property type="entry name" value="CheY-like"/>
    <property type="match status" value="1"/>
</dbReference>
<dbReference type="Gene3D" id="3.40.50.2300">
    <property type="match status" value="1"/>
</dbReference>
<feature type="modified residue" description="4-aspartylphosphate" evidence="14">
    <location>
        <position position="835"/>
    </location>
</feature>
<keyword evidence="20" id="KW-1185">Reference proteome</keyword>
<keyword evidence="9" id="KW-0067">ATP-binding</keyword>
<dbReference type="GO" id="GO:0005524">
    <property type="term" value="F:ATP binding"/>
    <property type="evidence" value="ECO:0007669"/>
    <property type="project" value="UniProtKB-KW"/>
</dbReference>
<reference evidence="19 20" key="1">
    <citation type="submission" date="2019-10" db="EMBL/GenBank/DDBJ databases">
        <title>Isolation, Identification of Microvirga thermotolerans HR1, a novel thermophilic bacterium and Comparative Genomics of the genus Microvirga.</title>
        <authorList>
            <person name="Li J."/>
            <person name="Zhang W."/>
            <person name="Lin M."/>
            <person name="Wang J."/>
        </authorList>
    </citation>
    <scope>NUCLEOTIDE SEQUENCE [LARGE SCALE GENOMIC DNA]</scope>
    <source>
        <strain evidence="19 20">HR1</strain>
    </source>
</reference>
<evidence type="ECO:0000259" key="16">
    <source>
        <dbReference type="PROSITE" id="PS50110"/>
    </source>
</evidence>
<evidence type="ECO:0000313" key="20">
    <source>
        <dbReference type="Proteomes" id="UP000325614"/>
    </source>
</evidence>
<dbReference type="Pfam" id="PF00989">
    <property type="entry name" value="PAS"/>
    <property type="match status" value="1"/>
</dbReference>
<dbReference type="Pfam" id="PF13426">
    <property type="entry name" value="PAS_9"/>
    <property type="match status" value="2"/>
</dbReference>
<dbReference type="InterPro" id="IPR013767">
    <property type="entry name" value="PAS_fold"/>
</dbReference>
<keyword evidence="6" id="KW-0808">Transferase</keyword>
<evidence type="ECO:0000256" key="5">
    <source>
        <dbReference type="ARBA" id="ARBA00022617"/>
    </source>
</evidence>
<keyword evidence="11" id="KW-0902">Two-component regulatory system</keyword>
<feature type="domain" description="PAC" evidence="18">
    <location>
        <begin position="346"/>
        <end position="398"/>
    </location>
</feature>
<dbReference type="SMART" id="SM00387">
    <property type="entry name" value="HATPase_c"/>
    <property type="match status" value="1"/>
</dbReference>
<dbReference type="InterPro" id="IPR003661">
    <property type="entry name" value="HisK_dim/P_dom"/>
</dbReference>
<dbReference type="PRINTS" id="PR00344">
    <property type="entry name" value="BCTRLSENSOR"/>
</dbReference>
<keyword evidence="5" id="KW-0349">Heme</keyword>
<comment type="catalytic activity">
    <reaction evidence="1">
        <text>ATP + protein L-histidine = ADP + protein N-phospho-L-histidine.</text>
        <dbReference type="EC" id="2.7.13.3"/>
    </reaction>
</comment>
<dbReference type="FunFam" id="3.30.450.20:FF:000060">
    <property type="entry name" value="Sensor protein FixL"/>
    <property type="match status" value="1"/>
</dbReference>
<evidence type="ECO:0000259" key="15">
    <source>
        <dbReference type="PROSITE" id="PS50109"/>
    </source>
</evidence>
<keyword evidence="5" id="KW-0479">Metal-binding</keyword>
<dbReference type="Pfam" id="PF02518">
    <property type="entry name" value="HATPase_c"/>
    <property type="match status" value="1"/>
</dbReference>
<dbReference type="SMART" id="SM00448">
    <property type="entry name" value="REC"/>
    <property type="match status" value="1"/>
</dbReference>
<dbReference type="InterPro" id="IPR005467">
    <property type="entry name" value="His_kinase_dom"/>
</dbReference>
<evidence type="ECO:0000256" key="6">
    <source>
        <dbReference type="ARBA" id="ARBA00022679"/>
    </source>
</evidence>
<dbReference type="SMART" id="SM00091">
    <property type="entry name" value="PAS"/>
    <property type="match status" value="4"/>
</dbReference>
<dbReference type="InterPro" id="IPR000014">
    <property type="entry name" value="PAS"/>
</dbReference>
<dbReference type="PROSITE" id="PS50113">
    <property type="entry name" value="PAC"/>
    <property type="match status" value="2"/>
</dbReference>
<dbReference type="PROSITE" id="PS50110">
    <property type="entry name" value="RESPONSE_REGULATORY"/>
    <property type="match status" value="1"/>
</dbReference>
<dbReference type="EMBL" id="CP045423">
    <property type="protein sequence ID" value="QFU16323.1"/>
    <property type="molecule type" value="Genomic_DNA"/>
</dbReference>
<dbReference type="InterPro" id="IPR000700">
    <property type="entry name" value="PAS-assoc_C"/>
</dbReference>
<dbReference type="PROSITE" id="PS50112">
    <property type="entry name" value="PAS"/>
    <property type="match status" value="3"/>
</dbReference>
<dbReference type="Pfam" id="PF00072">
    <property type="entry name" value="Response_reg"/>
    <property type="match status" value="1"/>
</dbReference>
<feature type="domain" description="PAC" evidence="18">
    <location>
        <begin position="467"/>
        <end position="526"/>
    </location>
</feature>
<comment type="cofactor">
    <cofactor evidence="2">
        <name>heme</name>
        <dbReference type="ChEBI" id="CHEBI:30413"/>
    </cofactor>
</comment>
<dbReference type="SMART" id="SM00086">
    <property type="entry name" value="PAC"/>
    <property type="match status" value="3"/>
</dbReference>
<dbReference type="EC" id="2.7.13.3" evidence="3"/>
<evidence type="ECO:0000256" key="12">
    <source>
        <dbReference type="ARBA" id="ARBA00059827"/>
    </source>
</evidence>
<dbReference type="PANTHER" id="PTHR43065:SF42">
    <property type="entry name" value="TWO-COMPONENT SENSOR PPRA"/>
    <property type="match status" value="1"/>
</dbReference>
<dbReference type="CDD" id="cd00130">
    <property type="entry name" value="PAS"/>
    <property type="match status" value="3"/>
</dbReference>
<evidence type="ECO:0000256" key="10">
    <source>
        <dbReference type="ARBA" id="ARBA00023004"/>
    </source>
</evidence>
<dbReference type="AlphaFoldDB" id="A0A5P9JV62"/>
<dbReference type="PROSITE" id="PS50109">
    <property type="entry name" value="HIS_KIN"/>
    <property type="match status" value="1"/>
</dbReference>
<evidence type="ECO:0000256" key="2">
    <source>
        <dbReference type="ARBA" id="ARBA00001971"/>
    </source>
</evidence>
<dbReference type="GO" id="GO:0000155">
    <property type="term" value="F:phosphorelay sensor kinase activity"/>
    <property type="evidence" value="ECO:0007669"/>
    <property type="project" value="InterPro"/>
</dbReference>
<evidence type="ECO:0000256" key="9">
    <source>
        <dbReference type="ARBA" id="ARBA00022840"/>
    </source>
</evidence>
<dbReference type="InterPro" id="IPR036890">
    <property type="entry name" value="HATPase_C_sf"/>
</dbReference>
<name>A0A5P9JV62_9HYPH</name>
<evidence type="ECO:0000256" key="13">
    <source>
        <dbReference type="ARBA" id="ARBA00070616"/>
    </source>
</evidence>
<keyword evidence="7" id="KW-0547">Nucleotide-binding</keyword>
<dbReference type="Proteomes" id="UP000325614">
    <property type="component" value="Chromosome"/>
</dbReference>
<dbReference type="RefSeq" id="WP_152585967.1">
    <property type="nucleotide sequence ID" value="NZ_CP045423.1"/>
</dbReference>
<dbReference type="InterPro" id="IPR011006">
    <property type="entry name" value="CheY-like_superfamily"/>
</dbReference>
<dbReference type="Gene3D" id="1.10.287.130">
    <property type="match status" value="1"/>
</dbReference>
<keyword evidence="4 14" id="KW-0597">Phosphoprotein</keyword>
<proteinExistence type="predicted"/>
<dbReference type="KEGG" id="mico:GDR74_08845"/>
<evidence type="ECO:0000313" key="19">
    <source>
        <dbReference type="EMBL" id="QFU16323.1"/>
    </source>
</evidence>
<protein>
    <recommendedName>
        <fullName evidence="13">Sensor protein FixL</fullName>
        <ecNumber evidence="3">2.7.13.3</ecNumber>
    </recommendedName>
</protein>
<feature type="domain" description="Response regulatory" evidence="16">
    <location>
        <begin position="785"/>
        <end position="900"/>
    </location>
</feature>
<evidence type="ECO:0000256" key="4">
    <source>
        <dbReference type="ARBA" id="ARBA00022553"/>
    </source>
</evidence>
<sequence length="903" mass="99052">MAIASEPPAERIASAPSSEDLFRSLAELSPDGILINAGGRFTYANPAALRLLGADSPERILGRSPFELILPAFHDMARERIARVLQGHTNPLVEMSFRRLDGAEIVVEVTAGPVPWKGETAVQVLLRDVSERRRAEEARRLSEARLRMVLEAIPIGAVVGDGTGRIVEANKAYLDLIGSTKDDLLSGRARWDAVTPPEWIAADRRAIAETRARGVSALYEKEYVRNGERIPVMLRLAAIDGGETLVGFAFDLRERKAAEAAIQEKTAEWEALVETAPVAVWYAYDCELREVKANRYASELLDVPLVFDLSDWQKQGISNRRIFKDGVEVRPDQAPLRRAIRGSEIRGEEWEVRFDDGRSIFLLYNASPLRNRQGEVVGAIAAAVDITSRKKSEAGLGEREARLQSILDTVPEALVTISERGTIESFSRSAAALFGYSADEVIGRNVNILMPSPYREEHDGYLQRYLRSGEKRIIGVGREVIGRRKDGSTFPMELAVGEVEIGDQHMFTGFIRDLSARRKIEQDLRQAQKMEAIGQLTGGVAHDFNNLLTVILGNLEMLGSEIADERQRELLREACETAEHGAQLTERLLAFGRRQPLQPKPTDVGDLLGAMTPLLRRTLGETVRVAGRSDTDLWKVLVDPSQLQNALLNLAINARDAMPGGGSLLIAAENVEIRADQALLHPEIQAGQYVLTTVTDTGTGMPRNVLERAFDPFFTTKEVGAGSGLGLSMVYGFVKQSGGHITIDSEPGSGTTVRMYLPRALPAEDAAEIRSSGVAVETFHAKGETVLLVEDEPRVRRVTLARLQGLGYNVLDAAHGPAAVALLDRHQDIDVLFTDMVMPGGMTGADLADVARAKRPGIRVLLTSGYAEPDMVRRGRSADAGWLRKPYSTLELARTLREVLKPA</sequence>
<dbReference type="Pfam" id="PF08448">
    <property type="entry name" value="PAS_4"/>
    <property type="match status" value="1"/>
</dbReference>
<evidence type="ECO:0000256" key="1">
    <source>
        <dbReference type="ARBA" id="ARBA00000085"/>
    </source>
</evidence>
<evidence type="ECO:0000256" key="7">
    <source>
        <dbReference type="ARBA" id="ARBA00022741"/>
    </source>
</evidence>
<dbReference type="Pfam" id="PF00512">
    <property type="entry name" value="HisKA"/>
    <property type="match status" value="1"/>
</dbReference>
<feature type="domain" description="PAS" evidence="17">
    <location>
        <begin position="142"/>
        <end position="186"/>
    </location>
</feature>
<feature type="domain" description="Histidine kinase" evidence="15">
    <location>
        <begin position="539"/>
        <end position="761"/>
    </location>
</feature>
<dbReference type="SUPFAM" id="SSF55785">
    <property type="entry name" value="PYP-like sensor domain (PAS domain)"/>
    <property type="match status" value="4"/>
</dbReference>
<evidence type="ECO:0000259" key="18">
    <source>
        <dbReference type="PROSITE" id="PS50113"/>
    </source>
</evidence>
<dbReference type="SUPFAM" id="SSF47384">
    <property type="entry name" value="Homodimeric domain of signal transducing histidine kinase"/>
    <property type="match status" value="1"/>
</dbReference>
<feature type="domain" description="PAS" evidence="17">
    <location>
        <begin position="18"/>
        <end position="88"/>
    </location>
</feature>
<accession>A0A5P9JV62</accession>
<dbReference type="InterPro" id="IPR004358">
    <property type="entry name" value="Sig_transdc_His_kin-like_C"/>
</dbReference>
<dbReference type="SMART" id="SM00388">
    <property type="entry name" value="HisKA"/>
    <property type="match status" value="1"/>
</dbReference>
<dbReference type="InterPro" id="IPR013656">
    <property type="entry name" value="PAS_4"/>
</dbReference>
<evidence type="ECO:0000256" key="8">
    <source>
        <dbReference type="ARBA" id="ARBA00022777"/>
    </source>
</evidence>
<dbReference type="InterPro" id="IPR001610">
    <property type="entry name" value="PAC"/>
</dbReference>
<dbReference type="NCBIfam" id="TIGR00229">
    <property type="entry name" value="sensory_box"/>
    <property type="match status" value="4"/>
</dbReference>
<feature type="domain" description="PAS" evidence="17">
    <location>
        <begin position="399"/>
        <end position="469"/>
    </location>
</feature>
<dbReference type="GO" id="GO:0006355">
    <property type="term" value="P:regulation of DNA-templated transcription"/>
    <property type="evidence" value="ECO:0007669"/>
    <property type="project" value="InterPro"/>
</dbReference>
<evidence type="ECO:0000256" key="3">
    <source>
        <dbReference type="ARBA" id="ARBA00012438"/>
    </source>
</evidence>
<organism evidence="19 20">
    <name type="scientific">Microvirga thermotolerans</name>
    <dbReference type="NCBI Taxonomy" id="2651334"/>
    <lineage>
        <taxon>Bacteria</taxon>
        <taxon>Pseudomonadati</taxon>
        <taxon>Pseudomonadota</taxon>
        <taxon>Alphaproteobacteria</taxon>
        <taxon>Hyphomicrobiales</taxon>
        <taxon>Methylobacteriaceae</taxon>
        <taxon>Microvirga</taxon>
    </lineage>
</organism>
<dbReference type="InterPro" id="IPR036097">
    <property type="entry name" value="HisK_dim/P_sf"/>
</dbReference>
<evidence type="ECO:0000259" key="17">
    <source>
        <dbReference type="PROSITE" id="PS50112"/>
    </source>
</evidence>
<evidence type="ECO:0000256" key="14">
    <source>
        <dbReference type="PROSITE-ProRule" id="PRU00169"/>
    </source>
</evidence>
<dbReference type="PANTHER" id="PTHR43065">
    <property type="entry name" value="SENSOR HISTIDINE KINASE"/>
    <property type="match status" value="1"/>
</dbReference>
<dbReference type="InterPro" id="IPR001789">
    <property type="entry name" value="Sig_transdc_resp-reg_receiver"/>
</dbReference>
<gene>
    <name evidence="19" type="ORF">GDR74_08845</name>
</gene>
<dbReference type="Gene3D" id="3.30.565.10">
    <property type="entry name" value="Histidine kinase-like ATPase, C-terminal domain"/>
    <property type="match status" value="1"/>
</dbReference>
<keyword evidence="8" id="KW-0418">Kinase</keyword>
<keyword evidence="10" id="KW-0408">Iron</keyword>
<dbReference type="Gene3D" id="3.30.450.20">
    <property type="entry name" value="PAS domain"/>
    <property type="match status" value="4"/>
</dbReference>